<keyword evidence="3" id="KW-1185">Reference proteome</keyword>
<sequence length="104" mass="11590">MESQCFRCKAPLTITLPVSRNETCASCDADVRVCKNCKFYSPGSHWDCREQIPEEVRDKERNNFCDYFSPRRASPGTGSPEKGGGEDAAAKARDAFNSLFSDDL</sequence>
<dbReference type="KEGG" id="slr:L21SP2_1890"/>
<evidence type="ECO:0000256" key="1">
    <source>
        <dbReference type="SAM" id="MobiDB-lite"/>
    </source>
</evidence>
<gene>
    <name evidence="2" type="ORF">L21SP2_1890</name>
</gene>
<dbReference type="eggNOG" id="ENOG5033AW7">
    <property type="taxonomic scope" value="Bacteria"/>
</dbReference>
<dbReference type="EMBL" id="CP006939">
    <property type="protein sequence ID" value="AHC15263.1"/>
    <property type="molecule type" value="Genomic_DNA"/>
</dbReference>
<accession>V5WHH3</accession>
<dbReference type="Gene3D" id="3.30.40.10">
    <property type="entry name" value="Zinc/RING finger domain, C3HC4 (zinc finger)"/>
    <property type="match status" value="1"/>
</dbReference>
<name>V5WHH3_9SPIO</name>
<dbReference type="HOGENOM" id="CLU_138568_1_0_12"/>
<dbReference type="Proteomes" id="UP000018680">
    <property type="component" value="Chromosome"/>
</dbReference>
<evidence type="ECO:0000313" key="2">
    <source>
        <dbReference type="EMBL" id="AHC15263.1"/>
    </source>
</evidence>
<dbReference type="STRING" id="1307761.L21SP2_1890"/>
<dbReference type="RefSeq" id="WP_024268180.1">
    <property type="nucleotide sequence ID" value="NC_023035.1"/>
</dbReference>
<proteinExistence type="predicted"/>
<evidence type="ECO:0000313" key="3">
    <source>
        <dbReference type="Proteomes" id="UP000018680"/>
    </source>
</evidence>
<dbReference type="AlphaFoldDB" id="V5WHH3"/>
<organism evidence="2 3">
    <name type="scientific">Salinispira pacifica</name>
    <dbReference type="NCBI Taxonomy" id="1307761"/>
    <lineage>
        <taxon>Bacteria</taxon>
        <taxon>Pseudomonadati</taxon>
        <taxon>Spirochaetota</taxon>
        <taxon>Spirochaetia</taxon>
        <taxon>Spirochaetales</taxon>
        <taxon>Spirochaetaceae</taxon>
        <taxon>Salinispira</taxon>
    </lineage>
</organism>
<feature type="region of interest" description="Disordered" evidence="1">
    <location>
        <begin position="69"/>
        <end position="89"/>
    </location>
</feature>
<dbReference type="InterPro" id="IPR013083">
    <property type="entry name" value="Znf_RING/FYVE/PHD"/>
</dbReference>
<protein>
    <submittedName>
        <fullName evidence="2">Uncharacterized protein</fullName>
    </submittedName>
</protein>
<dbReference type="OrthoDB" id="129664at2"/>
<reference evidence="2 3" key="1">
    <citation type="journal article" date="2015" name="Stand. Genomic Sci.">
        <title>Complete genome sequence and description of Salinispira pacifica gen. nov., sp. nov., a novel spirochaete isolated form a hypersaline microbial mat.</title>
        <authorList>
            <person name="Ben Hania W."/>
            <person name="Joseph M."/>
            <person name="Schumann P."/>
            <person name="Bunk B."/>
            <person name="Fiebig A."/>
            <person name="Sproer C."/>
            <person name="Klenk H.P."/>
            <person name="Fardeau M.L."/>
            <person name="Spring S."/>
        </authorList>
    </citation>
    <scope>NUCLEOTIDE SEQUENCE [LARGE SCALE GENOMIC DNA]</scope>
    <source>
        <strain evidence="2 3">L21-RPul-D2</strain>
    </source>
</reference>